<protein>
    <submittedName>
        <fullName evidence="2">Uncharacterized protein</fullName>
    </submittedName>
</protein>
<reference evidence="2 3" key="1">
    <citation type="submission" date="2017-03" db="EMBL/GenBank/DDBJ databases">
        <authorList>
            <person name="Afonso C.L."/>
            <person name="Miller P.J."/>
            <person name="Scott M.A."/>
            <person name="Spackman E."/>
            <person name="Goraichik I."/>
            <person name="Dimitrov K.M."/>
            <person name="Suarez D.L."/>
            <person name="Swayne D.E."/>
        </authorList>
    </citation>
    <scope>NUCLEOTIDE SEQUENCE [LARGE SCALE GENOMIC DNA]</scope>
    <source>
        <strain evidence="2">PRJEB14757</strain>
    </source>
</reference>
<proteinExistence type="predicted"/>
<organism evidence="2 3">
    <name type="scientific">Desulfamplus magnetovallimortis</name>
    <dbReference type="NCBI Taxonomy" id="1246637"/>
    <lineage>
        <taxon>Bacteria</taxon>
        <taxon>Pseudomonadati</taxon>
        <taxon>Thermodesulfobacteriota</taxon>
        <taxon>Desulfobacteria</taxon>
        <taxon>Desulfobacterales</taxon>
        <taxon>Desulfobacteraceae</taxon>
        <taxon>Desulfamplus</taxon>
    </lineage>
</organism>
<feature type="region of interest" description="Disordered" evidence="1">
    <location>
        <begin position="39"/>
        <end position="59"/>
    </location>
</feature>
<dbReference type="EMBL" id="FWEV01000110">
    <property type="protein sequence ID" value="SLM29785.1"/>
    <property type="molecule type" value="Genomic_DNA"/>
</dbReference>
<dbReference type="STRING" id="1246637.MTBBW1_1980007"/>
<evidence type="ECO:0000313" key="2">
    <source>
        <dbReference type="EMBL" id="SLM29785.1"/>
    </source>
</evidence>
<evidence type="ECO:0000313" key="3">
    <source>
        <dbReference type="Proteomes" id="UP000191931"/>
    </source>
</evidence>
<keyword evidence="3" id="KW-1185">Reference proteome</keyword>
<name>A0A1W1HBL8_9BACT</name>
<feature type="compositionally biased region" description="Basic and acidic residues" evidence="1">
    <location>
        <begin position="45"/>
        <end position="59"/>
    </location>
</feature>
<dbReference type="RefSeq" id="WP_080806954.1">
    <property type="nucleotide sequence ID" value="NZ_LT828555.1"/>
</dbReference>
<dbReference type="Proteomes" id="UP000191931">
    <property type="component" value="Unassembled WGS sequence"/>
</dbReference>
<accession>A0A1W1HBL8</accession>
<gene>
    <name evidence="2" type="ORF">MTBBW1_1980007</name>
</gene>
<evidence type="ECO:0000256" key="1">
    <source>
        <dbReference type="SAM" id="MobiDB-lite"/>
    </source>
</evidence>
<sequence>MIFKEEDYLEDNGYDYYWDCSEYCMDDPDYMIEHPEITPSLFENDTEHEGGIEEIMRRN</sequence>
<dbReference type="AlphaFoldDB" id="A0A1W1HBL8"/>